<evidence type="ECO:0000256" key="13">
    <source>
        <dbReference type="ARBA" id="ARBA00023242"/>
    </source>
</evidence>
<feature type="domain" description="Post-SET" evidence="18">
    <location>
        <begin position="1451"/>
        <end position="1467"/>
    </location>
</feature>
<feature type="compositionally biased region" description="Low complexity" evidence="15">
    <location>
        <begin position="787"/>
        <end position="796"/>
    </location>
</feature>
<dbReference type="Gene3D" id="2.170.270.10">
    <property type="entry name" value="SET domain"/>
    <property type="match status" value="1"/>
</dbReference>
<feature type="domain" description="PHD-type" evidence="19">
    <location>
        <begin position="939"/>
        <end position="1047"/>
    </location>
</feature>
<feature type="domain" description="PHD-type" evidence="16">
    <location>
        <begin position="824"/>
        <end position="876"/>
    </location>
</feature>
<evidence type="ECO:0000259" key="19">
    <source>
        <dbReference type="PROSITE" id="PS51805"/>
    </source>
</evidence>
<evidence type="ECO:0000313" key="20">
    <source>
        <dbReference type="EMBL" id="KYR01218.1"/>
    </source>
</evidence>
<feature type="region of interest" description="Disordered" evidence="15">
    <location>
        <begin position="103"/>
        <end position="205"/>
    </location>
</feature>
<evidence type="ECO:0000256" key="8">
    <source>
        <dbReference type="ARBA" id="ARBA00022771"/>
    </source>
</evidence>
<dbReference type="InParanoid" id="A0A152A4S1"/>
<evidence type="ECO:0000256" key="3">
    <source>
        <dbReference type="ARBA" id="ARBA00022603"/>
    </source>
</evidence>
<dbReference type="OrthoDB" id="21441at2759"/>
<dbReference type="PANTHER" id="PTHR45888">
    <property type="entry name" value="HL01030P-RELATED"/>
    <property type="match status" value="1"/>
</dbReference>
<dbReference type="Proteomes" id="UP000076078">
    <property type="component" value="Unassembled WGS sequence"/>
</dbReference>
<dbReference type="EMBL" id="LODT01000011">
    <property type="protein sequence ID" value="KYR01218.1"/>
    <property type="molecule type" value="Genomic_DNA"/>
</dbReference>
<dbReference type="SMART" id="SM00541">
    <property type="entry name" value="FYRN"/>
    <property type="match status" value="1"/>
</dbReference>
<dbReference type="SMART" id="SM00249">
    <property type="entry name" value="PHD"/>
    <property type="match status" value="3"/>
</dbReference>
<dbReference type="Pfam" id="PF00628">
    <property type="entry name" value="PHD"/>
    <property type="match status" value="1"/>
</dbReference>
<evidence type="ECO:0000256" key="14">
    <source>
        <dbReference type="PROSITE-ProRule" id="PRU00146"/>
    </source>
</evidence>
<evidence type="ECO:0000256" key="5">
    <source>
        <dbReference type="ARBA" id="ARBA00022691"/>
    </source>
</evidence>
<comment type="subcellular location">
    <subcellularLocation>
        <location evidence="1">Nucleus</location>
    </subcellularLocation>
</comment>
<keyword evidence="7" id="KW-0677">Repeat</keyword>
<dbReference type="Pfam" id="PF00856">
    <property type="entry name" value="SET"/>
    <property type="match status" value="1"/>
</dbReference>
<feature type="region of interest" description="Disordered" evidence="15">
    <location>
        <begin position="739"/>
        <end position="796"/>
    </location>
</feature>
<evidence type="ECO:0000256" key="9">
    <source>
        <dbReference type="ARBA" id="ARBA00022833"/>
    </source>
</evidence>
<keyword evidence="3" id="KW-0489">Methyltransferase</keyword>
<dbReference type="SMART" id="SM00508">
    <property type="entry name" value="PostSET"/>
    <property type="match status" value="1"/>
</dbReference>
<dbReference type="InterPro" id="IPR040843">
    <property type="entry name" value="RAMA"/>
</dbReference>
<keyword evidence="12" id="KW-0804">Transcription</keyword>
<dbReference type="PROSITE" id="PS51805">
    <property type="entry name" value="EPHD"/>
    <property type="match status" value="1"/>
</dbReference>
<dbReference type="InterPro" id="IPR034732">
    <property type="entry name" value="EPHD"/>
</dbReference>
<evidence type="ECO:0000256" key="10">
    <source>
        <dbReference type="ARBA" id="ARBA00022853"/>
    </source>
</evidence>
<dbReference type="OMA" id="IDHISAP"/>
<dbReference type="InterPro" id="IPR046341">
    <property type="entry name" value="SET_dom_sf"/>
</dbReference>
<keyword evidence="6" id="KW-0479">Metal-binding</keyword>
<evidence type="ECO:0000256" key="4">
    <source>
        <dbReference type="ARBA" id="ARBA00022679"/>
    </source>
</evidence>
<dbReference type="CDD" id="cd10518">
    <property type="entry name" value="SET_SETD1-like"/>
    <property type="match status" value="1"/>
</dbReference>
<keyword evidence="5" id="KW-0949">S-adenosyl-L-methionine</keyword>
<feature type="compositionally biased region" description="Low complexity" evidence="15">
    <location>
        <begin position="420"/>
        <end position="429"/>
    </location>
</feature>
<dbReference type="Pfam" id="PF18755">
    <property type="entry name" value="RAMA"/>
    <property type="match status" value="1"/>
</dbReference>
<feature type="region of interest" description="Disordered" evidence="15">
    <location>
        <begin position="359"/>
        <end position="446"/>
    </location>
</feature>
<comment type="caution">
    <text evidence="20">The sequence shown here is derived from an EMBL/GenBank/DDBJ whole genome shotgun (WGS) entry which is preliminary data.</text>
</comment>
<keyword evidence="2" id="KW-0597">Phosphoprotein</keyword>
<dbReference type="CDD" id="cd15571">
    <property type="entry name" value="ePHD"/>
    <property type="match status" value="1"/>
</dbReference>
<evidence type="ECO:0008006" key="22">
    <source>
        <dbReference type="Google" id="ProtNLM"/>
    </source>
</evidence>
<dbReference type="GO" id="GO:0045944">
    <property type="term" value="P:positive regulation of transcription by RNA polymerase II"/>
    <property type="evidence" value="ECO:0007669"/>
    <property type="project" value="TreeGrafter"/>
</dbReference>
<evidence type="ECO:0000256" key="2">
    <source>
        <dbReference type="ARBA" id="ARBA00022553"/>
    </source>
</evidence>
<evidence type="ECO:0000256" key="12">
    <source>
        <dbReference type="ARBA" id="ARBA00023163"/>
    </source>
</evidence>
<feature type="region of interest" description="Disordered" evidence="15">
    <location>
        <begin position="556"/>
        <end position="590"/>
    </location>
</feature>
<dbReference type="PROSITE" id="PS50016">
    <property type="entry name" value="ZF_PHD_2"/>
    <property type="match status" value="1"/>
</dbReference>
<feature type="compositionally biased region" description="Polar residues" evidence="15">
    <location>
        <begin position="436"/>
        <end position="446"/>
    </location>
</feature>
<dbReference type="GO" id="GO:0008270">
    <property type="term" value="F:zinc ion binding"/>
    <property type="evidence" value="ECO:0007669"/>
    <property type="project" value="UniProtKB-KW"/>
</dbReference>
<dbReference type="SUPFAM" id="SSF57903">
    <property type="entry name" value="FYVE/PHD zinc finger"/>
    <property type="match status" value="1"/>
</dbReference>
<proteinExistence type="predicted"/>
<evidence type="ECO:0000313" key="21">
    <source>
        <dbReference type="Proteomes" id="UP000076078"/>
    </source>
</evidence>
<dbReference type="InterPro" id="IPR011011">
    <property type="entry name" value="Znf_FYVE_PHD"/>
</dbReference>
<feature type="domain" description="SET" evidence="17">
    <location>
        <begin position="1327"/>
        <end position="1443"/>
    </location>
</feature>
<evidence type="ECO:0000256" key="11">
    <source>
        <dbReference type="ARBA" id="ARBA00023015"/>
    </source>
</evidence>
<name>A0A152A4S1_TIELA</name>
<feature type="compositionally biased region" description="Low complexity" evidence="15">
    <location>
        <begin position="190"/>
        <end position="205"/>
    </location>
</feature>
<dbReference type="GO" id="GO:0044666">
    <property type="term" value="C:MLL3/4 complex"/>
    <property type="evidence" value="ECO:0007669"/>
    <property type="project" value="TreeGrafter"/>
</dbReference>
<keyword evidence="11" id="KW-0805">Transcription regulation</keyword>
<dbReference type="Gene3D" id="3.30.40.10">
    <property type="entry name" value="Zinc/RING finger domain, C3HC4 (zinc finger)"/>
    <property type="match status" value="2"/>
</dbReference>
<keyword evidence="8 14" id="KW-0863">Zinc-finger</keyword>
<sequence length="1467" mass="167850">MVSEHNVSLLDLINYGLLAVNTQVRYNYRGVQYLAKISVNGEILTTDGNSYINPTHWTRTVSGNNCSGWGTVKVSPDGIPLLNLKREYLMAVNGTISKSTAPRITTPIKKSNNNNNNNNNNNEDIEDINEDISNNNNNNNHNQEESDDYNNINSNKKLNTPEPTTPQHTSTTTITTTTRKKNKIKHKSESSMNNRNNNNNSNNISIENSQSLVHILPNNYQQQQNVSPTSSASSPSNSSHDSPSSQNTIINHLHYHQNSAANSNSNNNNNNSNNGSHYSHPASSFYYYHHLHPPGVHHGGFLSHLQQSNTPSSPTTSIIPILYNITPAHNIPSHHPSHHPHIQQAPLPSYTSYHISGYPHSSVMDGSQPPIPLLPFNQQNNHHHHHPTPHQQSSHHNNNYIHHNHHQSNSHSPYHDNTCNNNPNTFKSSNNHERLTNSNAHSPYQQHQSVIPPHILQQQQQHHHHHHHQQQQAYNQQYSPIIDHISAPDGYHYSEIEANIGQIPLTPITPTLSLPYNLYPSPLYSLPNLTPQHIEAMLDDKDHSHLQSSIPHYIIQQQQQLHSQSSPNNSNNTPTTTTTTTTSNNSQPTSLQISGMLQSSLNSYTYPTIPFQKSPRAVLNSPPIFAQSTTLQSNSTAPLPIYQQPNINPNSPLLYQQHQSHLINSPRKDYKHPQQQQQQQQQVQQYSQTSQHDKKRKSENNTPSTISERIGESRESNFYDIENNVRKKFKGKNINHLHHHLHHQSSSTSSSPSSTTTSTLSYDNLRNVRQEDKSSTTTSEEEETEETANNSTSGNSSKINIGEMNYYNGSSVRIAYLNDDSVWFESCKICGSFDQDRLLFCYDCGEGYHYYCLRVNIPEDNLDYIEVWRCPQCRLCELCQYRLVDNEDTLLSCFNCDRPYHKTCLLKSDILTRQCPCYKEIEIERQLGNKMEVDKDIDQRPCVLCLKKGDLSKCEGRLIPFGIDSWVHLNCIYFSSDLVISGSDSNVLINPLKILQKSKFTKCSTCKKKGATLECCECKVAFHFPCALSDKCYINQIDRKVYCRKHCTPTSTTQPFQNNRVIQLYGNVMDIKGKLSNMITSPSNSQGQPLDIKDGFISLFSLDRNDENIQYHYKLKIGSLRLESIGEVIYENDQFYSTDMIFPVGYIAIRKYWSLFDMNERIDYLCKIVNENDRPCFYIQVLQWSESTQQESYLLNLKSQNIMELGQEFRERFTTIRSTKRPLKLDIYWFFGLTDPFVHSFIEYMPLSRRCSNYKRQYVYTETGCARSKPLGVVRALGTSQDKILIKHVQKKKNRVSLSKSVNVVQFERSIANGLKIYHEMQESKQSNIYIKLSSIHSYGGFAKRDLKDGDFITEYIGEIIRQKIADIREKQYQDKGIDCFMFRVDSDCIVDATKRGNRARFINHSCDPNAKTRIVTIGNLQKIIIVAIKDIKKDQEILYDYCFQQEPDENRVPCHCGTPICRGFLN</sequence>
<dbReference type="PROSITE" id="PS50868">
    <property type="entry name" value="POST_SET"/>
    <property type="match status" value="1"/>
</dbReference>
<evidence type="ECO:0000259" key="18">
    <source>
        <dbReference type="PROSITE" id="PS50868"/>
    </source>
</evidence>
<dbReference type="Gene3D" id="3.30.160.360">
    <property type="match status" value="1"/>
</dbReference>
<dbReference type="InterPro" id="IPR003616">
    <property type="entry name" value="Post-SET_dom"/>
</dbReference>
<dbReference type="InterPro" id="IPR003889">
    <property type="entry name" value="FYrich_C"/>
</dbReference>
<feature type="compositionally biased region" description="Low complexity" evidence="15">
    <location>
        <begin position="111"/>
        <end position="122"/>
    </location>
</feature>
<dbReference type="InterPro" id="IPR001965">
    <property type="entry name" value="Znf_PHD"/>
</dbReference>
<evidence type="ECO:0000256" key="7">
    <source>
        <dbReference type="ARBA" id="ARBA00022737"/>
    </source>
</evidence>
<dbReference type="InterPro" id="IPR013083">
    <property type="entry name" value="Znf_RING/FYVE/PHD"/>
</dbReference>
<organism evidence="20 21">
    <name type="scientific">Tieghemostelium lacteum</name>
    <name type="common">Slime mold</name>
    <name type="synonym">Dictyostelium lacteum</name>
    <dbReference type="NCBI Taxonomy" id="361077"/>
    <lineage>
        <taxon>Eukaryota</taxon>
        <taxon>Amoebozoa</taxon>
        <taxon>Evosea</taxon>
        <taxon>Eumycetozoa</taxon>
        <taxon>Dictyostelia</taxon>
        <taxon>Dictyosteliales</taxon>
        <taxon>Raperosteliaceae</taxon>
        <taxon>Tieghemostelium</taxon>
    </lineage>
</organism>
<evidence type="ECO:0000259" key="16">
    <source>
        <dbReference type="PROSITE" id="PS50016"/>
    </source>
</evidence>
<dbReference type="PROSITE" id="PS50280">
    <property type="entry name" value="SET"/>
    <property type="match status" value="1"/>
</dbReference>
<feature type="compositionally biased region" description="Low complexity" evidence="15">
    <location>
        <begin position="227"/>
        <end position="245"/>
    </location>
</feature>
<feature type="region of interest" description="Disordered" evidence="15">
    <location>
        <begin position="664"/>
        <end position="711"/>
    </location>
</feature>
<dbReference type="GO" id="GO:0042800">
    <property type="term" value="F:histone H3K4 methyltransferase activity"/>
    <property type="evidence" value="ECO:0007669"/>
    <property type="project" value="TreeGrafter"/>
</dbReference>
<feature type="region of interest" description="Disordered" evidence="15">
    <location>
        <begin position="222"/>
        <end position="247"/>
    </location>
</feature>
<dbReference type="InterPro" id="IPR001214">
    <property type="entry name" value="SET_dom"/>
</dbReference>
<evidence type="ECO:0000256" key="6">
    <source>
        <dbReference type="ARBA" id="ARBA00022723"/>
    </source>
</evidence>
<dbReference type="STRING" id="361077.A0A152A4S1"/>
<keyword evidence="21" id="KW-1185">Reference proteome</keyword>
<evidence type="ECO:0000256" key="15">
    <source>
        <dbReference type="SAM" id="MobiDB-lite"/>
    </source>
</evidence>
<evidence type="ECO:0000256" key="1">
    <source>
        <dbReference type="ARBA" id="ARBA00004123"/>
    </source>
</evidence>
<keyword evidence="13" id="KW-0539">Nucleus</keyword>
<protein>
    <recommendedName>
        <fullName evidence="22">Histone-lysine N-methyltransferase</fullName>
    </recommendedName>
</protein>
<dbReference type="InterPro" id="IPR019787">
    <property type="entry name" value="Znf_PHD-finger"/>
</dbReference>
<dbReference type="SUPFAM" id="SSF82199">
    <property type="entry name" value="SET domain"/>
    <property type="match status" value="1"/>
</dbReference>
<dbReference type="SMART" id="SM00317">
    <property type="entry name" value="SET"/>
    <property type="match status" value="1"/>
</dbReference>
<keyword evidence="9" id="KW-0862">Zinc</keyword>
<dbReference type="GO" id="GO:0003713">
    <property type="term" value="F:transcription coactivator activity"/>
    <property type="evidence" value="ECO:0007669"/>
    <property type="project" value="TreeGrafter"/>
</dbReference>
<evidence type="ECO:0000259" key="17">
    <source>
        <dbReference type="PROSITE" id="PS50280"/>
    </source>
</evidence>
<dbReference type="PANTHER" id="PTHR45888:SF6">
    <property type="entry name" value="HL01030P-RELATED"/>
    <property type="match status" value="1"/>
</dbReference>
<feature type="compositionally biased region" description="Low complexity" evidence="15">
    <location>
        <begin position="674"/>
        <end position="690"/>
    </location>
</feature>
<feature type="compositionally biased region" description="Low complexity" evidence="15">
    <location>
        <begin position="389"/>
        <end position="401"/>
    </location>
</feature>
<reference evidence="20 21" key="1">
    <citation type="submission" date="2015-12" db="EMBL/GenBank/DDBJ databases">
        <title>Dictyostelia acquired genes for synthesis and detection of signals that induce cell-type specialization by lateral gene transfer from prokaryotes.</title>
        <authorList>
            <person name="Gloeckner G."/>
            <person name="Schaap P."/>
        </authorList>
    </citation>
    <scope>NUCLEOTIDE SEQUENCE [LARGE SCALE GENOMIC DNA]</scope>
    <source>
        <strain evidence="20 21">TK</strain>
    </source>
</reference>
<feature type="compositionally biased region" description="Low complexity" evidence="15">
    <location>
        <begin position="131"/>
        <end position="141"/>
    </location>
</feature>
<feature type="compositionally biased region" description="Low complexity" evidence="15">
    <location>
        <begin position="744"/>
        <end position="761"/>
    </location>
</feature>
<feature type="compositionally biased region" description="Low complexity" evidence="15">
    <location>
        <begin position="160"/>
        <end position="177"/>
    </location>
</feature>
<dbReference type="InterPro" id="IPR003888">
    <property type="entry name" value="FYrich_N"/>
</dbReference>
<keyword evidence="10" id="KW-0156">Chromatin regulator</keyword>
<dbReference type="Pfam" id="PF05964">
    <property type="entry name" value="FYRN"/>
    <property type="match status" value="1"/>
</dbReference>
<dbReference type="PROSITE" id="PS51542">
    <property type="entry name" value="FYRN"/>
    <property type="match status" value="1"/>
</dbReference>
<keyword evidence="4" id="KW-0808">Transferase</keyword>
<dbReference type="Pfam" id="PF13832">
    <property type="entry name" value="zf-HC5HC2H_2"/>
    <property type="match status" value="1"/>
</dbReference>
<accession>A0A152A4S1</accession>
<dbReference type="PROSITE" id="PS51543">
    <property type="entry name" value="FYRC"/>
    <property type="match status" value="1"/>
</dbReference>
<dbReference type="GO" id="GO:0032259">
    <property type="term" value="P:methylation"/>
    <property type="evidence" value="ECO:0007669"/>
    <property type="project" value="UniProtKB-KW"/>
</dbReference>
<gene>
    <name evidence="20" type="ORF">DLAC_02336</name>
</gene>
<feature type="compositionally biased region" description="Polar residues" evidence="15">
    <location>
        <begin position="149"/>
        <end position="158"/>
    </location>
</feature>